<comment type="caution">
    <text evidence="3">The sequence shown here is derived from an EMBL/GenBank/DDBJ whole genome shotgun (WGS) entry which is preliminary data.</text>
</comment>
<keyword evidence="4" id="KW-1185">Reference proteome</keyword>
<accession>A0A426QMQ8</accession>
<name>A0A426QMQ8_9GAMM</name>
<protein>
    <submittedName>
        <fullName evidence="3">Type IV pilus modification protein PilV</fullName>
    </submittedName>
</protein>
<sequence>MQYAQPTRSRHDGFTLVEVLIALVVLSIGLLGLASLQTNALKFSHSGYQHSQATFLAYDILDRMRANRTTAMNSSAYKIGLTASAPTAPNCVTGTCSPSQMASFDLAQWKTLIETTLPGGQAEVDFTDAGTARIYIITVRWNEMGYNKNSGTLERGVDTITIRSEI</sequence>
<evidence type="ECO:0000256" key="1">
    <source>
        <dbReference type="SAM" id="Phobius"/>
    </source>
</evidence>
<proteinExistence type="predicted"/>
<dbReference type="NCBIfam" id="TIGR02532">
    <property type="entry name" value="IV_pilin_GFxxxE"/>
    <property type="match status" value="1"/>
</dbReference>
<keyword evidence="1" id="KW-0472">Membrane</keyword>
<dbReference type="InterPro" id="IPR012902">
    <property type="entry name" value="N_methyl_site"/>
</dbReference>
<keyword evidence="1" id="KW-1133">Transmembrane helix</keyword>
<dbReference type="OrthoDB" id="8547299at2"/>
<dbReference type="Proteomes" id="UP000287798">
    <property type="component" value="Unassembled WGS sequence"/>
</dbReference>
<dbReference type="NCBIfam" id="TIGR02523">
    <property type="entry name" value="type_IV_pilV"/>
    <property type="match status" value="1"/>
</dbReference>
<dbReference type="Pfam" id="PF07963">
    <property type="entry name" value="N_methyl"/>
    <property type="match status" value="1"/>
</dbReference>
<evidence type="ECO:0000259" key="2">
    <source>
        <dbReference type="Pfam" id="PF22150"/>
    </source>
</evidence>
<dbReference type="RefSeq" id="WP_125180536.1">
    <property type="nucleotide sequence ID" value="NZ_QZMU01000001.1"/>
</dbReference>
<dbReference type="InterPro" id="IPR013362">
    <property type="entry name" value="Pilus_4_PilV"/>
</dbReference>
<dbReference type="Pfam" id="PF22150">
    <property type="entry name" value="Tt1218-like"/>
    <property type="match status" value="1"/>
</dbReference>
<feature type="domain" description="Type IV pilin Tt1218-like" evidence="2">
    <location>
        <begin position="36"/>
        <end position="106"/>
    </location>
</feature>
<dbReference type="AlphaFoldDB" id="A0A426QMQ8"/>
<dbReference type="InterPro" id="IPR054402">
    <property type="entry name" value="Tt1218-like_dom"/>
</dbReference>
<keyword evidence="1" id="KW-0812">Transmembrane</keyword>
<gene>
    <name evidence="3" type="primary">pilV</name>
    <name evidence="3" type="ORF">D6C00_04760</name>
</gene>
<evidence type="ECO:0000313" key="4">
    <source>
        <dbReference type="Proteomes" id="UP000287798"/>
    </source>
</evidence>
<reference evidence="3 4" key="1">
    <citation type="journal article" date="2010" name="Int. J. Syst. Evol. Microbiol.">
        <title>Thiohalobacter thiocyanaticus gen. nov., sp. nov., a moderately halophilic, sulfur-oxidizing gammaproteobacterium from hypersaline lakes, that utilizes thiocyanate.</title>
        <authorList>
            <person name="Sorokin D.Y."/>
            <person name="Kovaleva O.L."/>
            <person name="Tourova T.P."/>
            <person name="Muyzer G."/>
        </authorList>
    </citation>
    <scope>NUCLEOTIDE SEQUENCE [LARGE SCALE GENOMIC DNA]</scope>
    <source>
        <strain evidence="3 4">Hrh1</strain>
    </source>
</reference>
<organism evidence="3 4">
    <name type="scientific">Thiohalobacter thiocyanaticus</name>
    <dbReference type="NCBI Taxonomy" id="585455"/>
    <lineage>
        <taxon>Bacteria</taxon>
        <taxon>Pseudomonadati</taxon>
        <taxon>Pseudomonadota</taxon>
        <taxon>Gammaproteobacteria</taxon>
        <taxon>Thiohalobacterales</taxon>
        <taxon>Thiohalobacteraceae</taxon>
        <taxon>Thiohalobacter</taxon>
    </lineage>
</organism>
<dbReference type="EMBL" id="QZMU01000001">
    <property type="protein sequence ID" value="RRQ23040.1"/>
    <property type="molecule type" value="Genomic_DNA"/>
</dbReference>
<feature type="transmembrane region" description="Helical" evidence="1">
    <location>
        <begin position="14"/>
        <end position="36"/>
    </location>
</feature>
<evidence type="ECO:0000313" key="3">
    <source>
        <dbReference type="EMBL" id="RRQ23040.1"/>
    </source>
</evidence>